<evidence type="ECO:0000256" key="1">
    <source>
        <dbReference type="SAM" id="MobiDB-lite"/>
    </source>
</evidence>
<feature type="compositionally biased region" description="Polar residues" evidence="1">
    <location>
        <begin position="235"/>
        <end position="271"/>
    </location>
</feature>
<feature type="compositionally biased region" description="Basic and acidic residues" evidence="1">
    <location>
        <begin position="302"/>
        <end position="317"/>
    </location>
</feature>
<dbReference type="Pfam" id="PF05795">
    <property type="entry name" value="Plasmodium_Vir"/>
    <property type="match status" value="1"/>
</dbReference>
<feature type="compositionally biased region" description="Basic and acidic residues" evidence="1">
    <location>
        <begin position="286"/>
        <end position="295"/>
    </location>
</feature>
<dbReference type="VEuPathDB" id="PlasmoDB:PVW1_120006200"/>
<evidence type="ECO:0000313" key="3">
    <source>
        <dbReference type="Proteomes" id="UP000196402"/>
    </source>
</evidence>
<dbReference type="AlphaFoldDB" id="A0A1G4EA66"/>
<feature type="region of interest" description="Disordered" evidence="1">
    <location>
        <begin position="235"/>
        <end position="332"/>
    </location>
</feature>
<dbReference type="VEuPathDB" id="PlasmoDB:PVP01_1473000"/>
<organism evidence="2 3">
    <name type="scientific">Plasmodium vivax</name>
    <name type="common">malaria parasite P. vivax</name>
    <dbReference type="NCBI Taxonomy" id="5855"/>
    <lineage>
        <taxon>Eukaryota</taxon>
        <taxon>Sar</taxon>
        <taxon>Alveolata</taxon>
        <taxon>Apicomplexa</taxon>
        <taxon>Aconoidasida</taxon>
        <taxon>Haemosporida</taxon>
        <taxon>Plasmodiidae</taxon>
        <taxon>Plasmodium</taxon>
        <taxon>Plasmodium (Plasmodium)</taxon>
    </lineage>
</organism>
<dbReference type="InterPro" id="IPR008780">
    <property type="entry name" value="Plasmodium_Vir"/>
</dbReference>
<gene>
    <name evidence="2" type="ORF">PVT01_000071200</name>
</gene>
<protein>
    <submittedName>
        <fullName evidence="2">VIR protein</fullName>
    </submittedName>
</protein>
<sequence length="452" mass="52334">MACSGPYKGYLSYNCYKDIKHQFGEKIKGPSYEIRDKIVEFEKEYPPDKRTKLNELSEVFINLKKYLSNDHVFTSGKYNGQGTCNYISYLLYDGIRNKIGGYDEDTFDIFKEFVDKYNETTSSTMCKDMIIHLDDDKLNKMKALYELYDNYYILSGENAQGRYHYCGEMLKFVHLYNSFLHKYPSDSLEFNNILTPFKVLMENVTKAGRKKCTDQHFTIREPDLFKQTEEQIKPQTNITLGPENKPSQEGTINSVVNPQHSEVTSSPTRSVGEQERTYTEISQRSDVSEPPKVVEDSVSQETLERRPPHQNMEHSEQHVLFTPHESYEPRRTYRPGSYYEQERYIEKDETFPPREYSFVGTEQLGLGSEKENVGFMANMRNTITGVLGEVDPIPVVGVSGGMGALFLLFRLEHSLEEEEDAHVEFLVVSMDISQEDFPDMKSFMMEALDPVQ</sequence>
<accession>A0A1G4EA66</accession>
<proteinExistence type="predicted"/>
<dbReference type="VEuPathDB" id="PlasmoDB:PVPAM_060006000"/>
<dbReference type="Proteomes" id="UP000196402">
    <property type="component" value="Unassembled WGS sequence"/>
</dbReference>
<evidence type="ECO:0000313" key="2">
    <source>
        <dbReference type="EMBL" id="SCA60086.1"/>
    </source>
</evidence>
<name>A0A1G4EA66_PLAVI</name>
<dbReference type="VEuPathDB" id="PlasmoDB:PVX_028690"/>
<dbReference type="EMBL" id="FLYH01000191">
    <property type="protein sequence ID" value="SCA60086.1"/>
    <property type="molecule type" value="Genomic_DNA"/>
</dbReference>
<reference evidence="2 3" key="1">
    <citation type="submission" date="2016-07" db="EMBL/GenBank/DDBJ databases">
        <authorList>
            <consortium name="Pathogen Informatics"/>
        </authorList>
    </citation>
    <scope>NUCLEOTIDE SEQUENCE [LARGE SCALE GENOMIC DNA]</scope>
</reference>